<evidence type="ECO:0000313" key="2">
    <source>
        <dbReference type="EMBL" id="BAU54242.1"/>
    </source>
</evidence>
<feature type="transmembrane region" description="Helical" evidence="1">
    <location>
        <begin position="12"/>
        <end position="32"/>
    </location>
</feature>
<keyword evidence="3" id="KW-1185">Reference proteome</keyword>
<dbReference type="InterPro" id="IPR021257">
    <property type="entry name" value="DUF2809"/>
</dbReference>
<dbReference type="Proteomes" id="UP000218263">
    <property type="component" value="Chromosome"/>
</dbReference>
<evidence type="ECO:0000313" key="3">
    <source>
        <dbReference type="Proteomes" id="UP000218263"/>
    </source>
</evidence>
<feature type="transmembrane region" description="Helical" evidence="1">
    <location>
        <begin position="98"/>
        <end position="122"/>
    </location>
</feature>
<dbReference type="KEGG" id="mgot:MgSA37_02416"/>
<sequence>MQSTFNMIKFHIGYFIATFLLFITEFIIALYVHDSFIRPYGGDFLVVMLIYCIVRSFFNLPVLLTAGGVLLFAYCVEFSQYFHLARVLGLQNSKLAKILMGTSFSFMDMVVYTLGIVLIIVVENLRLSLKKF</sequence>
<dbReference type="Pfam" id="PF10990">
    <property type="entry name" value="DUF2809"/>
    <property type="match status" value="1"/>
</dbReference>
<keyword evidence="1" id="KW-0812">Transmembrane</keyword>
<evidence type="ECO:0008006" key="4">
    <source>
        <dbReference type="Google" id="ProtNLM"/>
    </source>
</evidence>
<accession>A0A0X8X315</accession>
<proteinExistence type="predicted"/>
<keyword evidence="1" id="KW-0472">Membrane</keyword>
<name>A0A0X8X315_9SPHI</name>
<protein>
    <recommendedName>
        <fullName evidence="4">DUF2809 domain-containing protein</fullName>
    </recommendedName>
</protein>
<gene>
    <name evidence="2" type="ORF">MgSA37_02416</name>
</gene>
<dbReference type="EMBL" id="AP017313">
    <property type="protein sequence ID" value="BAU54242.1"/>
    <property type="molecule type" value="Genomic_DNA"/>
</dbReference>
<reference evidence="2 3" key="1">
    <citation type="submission" date="2015-12" db="EMBL/GenBank/DDBJ databases">
        <title>Genome sequence of Mucilaginibacter gotjawali.</title>
        <authorList>
            <person name="Lee J.S."/>
            <person name="Lee K.C."/>
            <person name="Kim K.K."/>
            <person name="Lee B.W."/>
        </authorList>
    </citation>
    <scope>NUCLEOTIDE SEQUENCE [LARGE SCALE GENOMIC DNA]</scope>
    <source>
        <strain evidence="2 3">SA3-7</strain>
    </source>
</reference>
<feature type="transmembrane region" description="Helical" evidence="1">
    <location>
        <begin position="44"/>
        <end position="77"/>
    </location>
</feature>
<dbReference type="AlphaFoldDB" id="A0A0X8X315"/>
<evidence type="ECO:0000256" key="1">
    <source>
        <dbReference type="SAM" id="Phobius"/>
    </source>
</evidence>
<organism evidence="2 3">
    <name type="scientific">Mucilaginibacter gotjawali</name>
    <dbReference type="NCBI Taxonomy" id="1550579"/>
    <lineage>
        <taxon>Bacteria</taxon>
        <taxon>Pseudomonadati</taxon>
        <taxon>Bacteroidota</taxon>
        <taxon>Sphingobacteriia</taxon>
        <taxon>Sphingobacteriales</taxon>
        <taxon>Sphingobacteriaceae</taxon>
        <taxon>Mucilaginibacter</taxon>
    </lineage>
</organism>
<keyword evidence="1" id="KW-1133">Transmembrane helix</keyword>